<dbReference type="Pfam" id="PF15141">
    <property type="entry name" value="UQCC3"/>
    <property type="match status" value="1"/>
</dbReference>
<evidence type="ECO:0000256" key="2">
    <source>
        <dbReference type="ARBA" id="ARBA00004434"/>
    </source>
</evidence>
<evidence type="ECO:0000256" key="11">
    <source>
        <dbReference type="SAM" id="Phobius"/>
    </source>
</evidence>
<comment type="subcellular location">
    <subcellularLocation>
        <location evidence="2">Mitochondrion inner membrane</location>
        <topology evidence="2">Single-pass membrane protein</topology>
    </subcellularLocation>
</comment>
<keyword evidence="14" id="KW-1185">Reference proteome</keyword>
<keyword evidence="5 11" id="KW-0812">Transmembrane</keyword>
<dbReference type="Pfam" id="PF15055">
    <property type="entry name" value="DMAC1_Dmo2"/>
    <property type="match status" value="1"/>
</dbReference>
<evidence type="ECO:0000256" key="5">
    <source>
        <dbReference type="ARBA" id="ARBA00022692"/>
    </source>
</evidence>
<evidence type="ECO:0000256" key="7">
    <source>
        <dbReference type="ARBA" id="ARBA00022989"/>
    </source>
</evidence>
<sequence length="127" mass="13797">MSSMRTMLATWGLLGTAGIGYGMWVAFSPGEGRKQEILKNLPEANPVRMEESRKRNMLIMQVLKEAAETKDNIARGIGYVFHAARGVMRRGGQTSMGTVAQIAFAACLAAWGCVVLADPVGKSHRKE</sequence>
<dbReference type="GO" id="GO:0034551">
    <property type="term" value="P:mitochondrial respiratory chain complex III assembly"/>
    <property type="evidence" value="ECO:0007669"/>
    <property type="project" value="InterPro"/>
</dbReference>
<keyword evidence="8" id="KW-0496">Mitochondrion</keyword>
<accession>A0AAD7W5K2</accession>
<keyword evidence="7 11" id="KW-1133">Transmembrane helix</keyword>
<keyword evidence="10" id="KW-0066">ATP synthesis</keyword>
<protein>
    <recommendedName>
        <fullName evidence="4">Ubiquinol-cytochrome-c reductase complex assembly factor 3</fullName>
    </recommendedName>
</protein>
<evidence type="ECO:0000256" key="9">
    <source>
        <dbReference type="ARBA" id="ARBA00023136"/>
    </source>
</evidence>
<evidence type="ECO:0000256" key="4">
    <source>
        <dbReference type="ARBA" id="ARBA00016475"/>
    </source>
</evidence>
<feature type="transmembrane region" description="Helical" evidence="11">
    <location>
        <begin position="7"/>
        <end position="27"/>
    </location>
</feature>
<evidence type="ECO:0000313" key="14">
    <source>
        <dbReference type="Proteomes" id="UP001221898"/>
    </source>
</evidence>
<name>A0AAD7W5K2_9TELE</name>
<organism evidence="13 14">
    <name type="scientific">Aldrovandia affinis</name>
    <dbReference type="NCBI Taxonomy" id="143900"/>
    <lineage>
        <taxon>Eukaryota</taxon>
        <taxon>Metazoa</taxon>
        <taxon>Chordata</taxon>
        <taxon>Craniata</taxon>
        <taxon>Vertebrata</taxon>
        <taxon>Euteleostomi</taxon>
        <taxon>Actinopterygii</taxon>
        <taxon>Neopterygii</taxon>
        <taxon>Teleostei</taxon>
        <taxon>Notacanthiformes</taxon>
        <taxon>Halosauridae</taxon>
        <taxon>Aldrovandia</taxon>
    </lineage>
</organism>
<evidence type="ECO:0000256" key="1">
    <source>
        <dbReference type="ARBA" id="ARBA00002879"/>
    </source>
</evidence>
<dbReference type="GO" id="GO:0006754">
    <property type="term" value="P:ATP biosynthetic process"/>
    <property type="evidence" value="ECO:0007669"/>
    <property type="project" value="UniProtKB-KW"/>
</dbReference>
<gene>
    <name evidence="13" type="ORF">AAFF_G00200340</name>
</gene>
<proteinExistence type="inferred from homology"/>
<evidence type="ECO:0000256" key="3">
    <source>
        <dbReference type="ARBA" id="ARBA00006970"/>
    </source>
</evidence>
<evidence type="ECO:0000313" key="13">
    <source>
        <dbReference type="EMBL" id="KAJ8384597.1"/>
    </source>
</evidence>
<feature type="transmembrane region" description="Helical" evidence="11">
    <location>
        <begin position="98"/>
        <end position="117"/>
    </location>
</feature>
<reference evidence="13" key="1">
    <citation type="journal article" date="2023" name="Science">
        <title>Genome structures resolve the early diversification of teleost fishes.</title>
        <authorList>
            <person name="Parey E."/>
            <person name="Louis A."/>
            <person name="Montfort J."/>
            <person name="Bouchez O."/>
            <person name="Roques C."/>
            <person name="Iampietro C."/>
            <person name="Lluch J."/>
            <person name="Castinel A."/>
            <person name="Donnadieu C."/>
            <person name="Desvignes T."/>
            <person name="Floi Bucao C."/>
            <person name="Jouanno E."/>
            <person name="Wen M."/>
            <person name="Mejri S."/>
            <person name="Dirks R."/>
            <person name="Jansen H."/>
            <person name="Henkel C."/>
            <person name="Chen W.J."/>
            <person name="Zahm M."/>
            <person name="Cabau C."/>
            <person name="Klopp C."/>
            <person name="Thompson A.W."/>
            <person name="Robinson-Rechavi M."/>
            <person name="Braasch I."/>
            <person name="Lecointre G."/>
            <person name="Bobe J."/>
            <person name="Postlethwait J.H."/>
            <person name="Berthelot C."/>
            <person name="Roest Crollius H."/>
            <person name="Guiguen Y."/>
        </authorList>
    </citation>
    <scope>NUCLEOTIDE SEQUENCE</scope>
    <source>
        <strain evidence="13">NC1722</strain>
    </source>
</reference>
<keyword evidence="6" id="KW-0999">Mitochondrion inner membrane</keyword>
<evidence type="ECO:0000256" key="10">
    <source>
        <dbReference type="ARBA" id="ARBA00023310"/>
    </source>
</evidence>
<comment type="function">
    <text evidence="1">Required for the assembly of the ubiquinol-cytochrome c reductase complex (mitochondrial respiratory chain complex III or cytochrome b-c1 complex), mediating cytochrome b recruitment and probably stabilization within the complex. Thereby, plays an important role in ATP production by mitochondria. Cardiolipin-binding protein, it may also control the cardiolipin composition of mitochondria membranes and their morphology.</text>
</comment>
<evidence type="ECO:0000256" key="8">
    <source>
        <dbReference type="ARBA" id="ARBA00023128"/>
    </source>
</evidence>
<keyword evidence="9 11" id="KW-0472">Membrane</keyword>
<evidence type="ECO:0000256" key="6">
    <source>
        <dbReference type="ARBA" id="ARBA00022792"/>
    </source>
</evidence>
<dbReference type="AlphaFoldDB" id="A0AAD7W5K2"/>
<dbReference type="GO" id="GO:0005743">
    <property type="term" value="C:mitochondrial inner membrane"/>
    <property type="evidence" value="ECO:0007669"/>
    <property type="project" value="UniProtKB-SubCell"/>
</dbReference>
<comment type="similarity">
    <text evidence="3">Belongs to the UQCC3 family.</text>
</comment>
<dbReference type="Proteomes" id="UP001221898">
    <property type="component" value="Unassembled WGS sequence"/>
</dbReference>
<dbReference type="InterPro" id="IPR028036">
    <property type="entry name" value="DMAC1-like_dom"/>
</dbReference>
<dbReference type="PANTHER" id="PTHR36465">
    <property type="entry name" value="UBIQUINOL-CYTOCHROME-C REDUCTASE COMPLEX ASSEMBLY FACTOR 3"/>
    <property type="match status" value="1"/>
</dbReference>
<feature type="domain" description="Distal membrane-arm assembly complex protein 1-like" evidence="12">
    <location>
        <begin position="78"/>
        <end position="107"/>
    </location>
</feature>
<dbReference type="EMBL" id="JAINUG010000268">
    <property type="protein sequence ID" value="KAJ8384597.1"/>
    <property type="molecule type" value="Genomic_DNA"/>
</dbReference>
<dbReference type="InterPro" id="IPR027896">
    <property type="entry name" value="UQCC3"/>
</dbReference>
<dbReference type="PANTHER" id="PTHR36465:SF1">
    <property type="entry name" value="UBIQUINOL-CYTOCHROME-C REDUCTASE COMPLEX ASSEMBLY FACTOR 3"/>
    <property type="match status" value="1"/>
</dbReference>
<evidence type="ECO:0000259" key="12">
    <source>
        <dbReference type="Pfam" id="PF15055"/>
    </source>
</evidence>
<comment type="caution">
    <text evidence="13">The sequence shown here is derived from an EMBL/GenBank/DDBJ whole genome shotgun (WGS) entry which is preliminary data.</text>
</comment>